<feature type="domain" description="DUF6534" evidence="2">
    <location>
        <begin position="306"/>
        <end position="392"/>
    </location>
</feature>
<feature type="transmembrane region" description="Helical" evidence="1">
    <location>
        <begin position="34"/>
        <end position="53"/>
    </location>
</feature>
<feature type="transmembrane region" description="Helical" evidence="1">
    <location>
        <begin position="366"/>
        <end position="384"/>
    </location>
</feature>
<keyword evidence="1" id="KW-0472">Membrane</keyword>
<comment type="caution">
    <text evidence="3">The sequence shown here is derived from an EMBL/GenBank/DDBJ whole genome shotgun (WGS) entry which is preliminary data.</text>
</comment>
<dbReference type="Pfam" id="PF20152">
    <property type="entry name" value="DUF6534"/>
    <property type="match status" value="1"/>
</dbReference>
<feature type="transmembrane region" description="Helical" evidence="1">
    <location>
        <begin position="186"/>
        <end position="210"/>
    </location>
</feature>
<proteinExistence type="predicted"/>
<dbReference type="PANTHER" id="PTHR40465:SF1">
    <property type="entry name" value="DUF6534 DOMAIN-CONTAINING PROTEIN"/>
    <property type="match status" value="1"/>
</dbReference>
<feature type="transmembrane region" description="Helical" evidence="1">
    <location>
        <begin position="339"/>
        <end position="360"/>
    </location>
</feature>
<keyword evidence="4" id="KW-1185">Reference proteome</keyword>
<accession>A0A1C7LUY6</accession>
<gene>
    <name evidence="3" type="ORF">A0H81_11483</name>
</gene>
<name>A0A1C7LUY6_GRIFR</name>
<keyword evidence="1" id="KW-0812">Transmembrane</keyword>
<keyword evidence="1" id="KW-1133">Transmembrane helix</keyword>
<sequence length="452" mass="50164">MQHSEHHRALGPACYPEAYGANCDKIHGPPVWSVYFLLGSSLISITLASDVTVARPMFWKIRPGLTVRRKANRRSTIDHGRAKRGKASVTVQPYERGGGRNAMVIHRDPKPQSVGVNAAPLLFGLRCGTMWRKPPSQYLDTMSEVGRTIGAVLVGSLVAAYLSGTVSMQALFYYRLYPDDSMRFKIIVSVIWVLDIMHTAMASASIWDYLIENWGSDTIFDFIPWTIAFTISITATITFTVQFFYAYRVYSVSRGNLYITIPIVVFATARIGVAGIATVEMIRLRSFEAFGREYGWAFALGLSLSSALDILVTVSLCVFLRRSRTGFSSMDRVINTLTLYTIQSGLLTCIVTIIALIFWLAIPHSLVFFGIHLAICKLYSNSLLATLNARRSLRVDVVPQVLSAPVYATNFDGNNVAMDQSSVHSLERRLSSFTDGDKVITVIEDDLPESPV</sequence>
<feature type="transmembrane region" description="Helical" evidence="1">
    <location>
        <begin position="151"/>
        <end position="174"/>
    </location>
</feature>
<dbReference type="OrthoDB" id="3206554at2759"/>
<evidence type="ECO:0000256" key="1">
    <source>
        <dbReference type="SAM" id="Phobius"/>
    </source>
</evidence>
<dbReference type="STRING" id="5627.A0A1C7LUY6"/>
<organism evidence="3 4">
    <name type="scientific">Grifola frondosa</name>
    <name type="common">Maitake</name>
    <name type="synonym">Polyporus frondosus</name>
    <dbReference type="NCBI Taxonomy" id="5627"/>
    <lineage>
        <taxon>Eukaryota</taxon>
        <taxon>Fungi</taxon>
        <taxon>Dikarya</taxon>
        <taxon>Basidiomycota</taxon>
        <taxon>Agaricomycotina</taxon>
        <taxon>Agaricomycetes</taxon>
        <taxon>Polyporales</taxon>
        <taxon>Grifolaceae</taxon>
        <taxon>Grifola</taxon>
    </lineage>
</organism>
<feature type="transmembrane region" description="Helical" evidence="1">
    <location>
        <begin position="294"/>
        <end position="319"/>
    </location>
</feature>
<evidence type="ECO:0000313" key="3">
    <source>
        <dbReference type="EMBL" id="OBZ68460.1"/>
    </source>
</evidence>
<dbReference type="Proteomes" id="UP000092993">
    <property type="component" value="Unassembled WGS sequence"/>
</dbReference>
<reference evidence="3 4" key="1">
    <citation type="submission" date="2016-03" db="EMBL/GenBank/DDBJ databases">
        <title>Whole genome sequencing of Grifola frondosa 9006-11.</title>
        <authorList>
            <person name="Min B."/>
            <person name="Park H."/>
            <person name="Kim J.-G."/>
            <person name="Cho H."/>
            <person name="Oh Y.-L."/>
            <person name="Kong W.-S."/>
            <person name="Choi I.-G."/>
        </authorList>
    </citation>
    <scope>NUCLEOTIDE SEQUENCE [LARGE SCALE GENOMIC DNA]</scope>
    <source>
        <strain evidence="3 4">9006-11</strain>
    </source>
</reference>
<evidence type="ECO:0000259" key="2">
    <source>
        <dbReference type="Pfam" id="PF20152"/>
    </source>
</evidence>
<dbReference type="InterPro" id="IPR045339">
    <property type="entry name" value="DUF6534"/>
</dbReference>
<dbReference type="EMBL" id="LUGG01000020">
    <property type="protein sequence ID" value="OBZ68460.1"/>
    <property type="molecule type" value="Genomic_DNA"/>
</dbReference>
<protein>
    <recommendedName>
        <fullName evidence="2">DUF6534 domain-containing protein</fullName>
    </recommendedName>
</protein>
<dbReference type="PANTHER" id="PTHR40465">
    <property type="entry name" value="CHROMOSOME 1, WHOLE GENOME SHOTGUN SEQUENCE"/>
    <property type="match status" value="1"/>
</dbReference>
<feature type="transmembrane region" description="Helical" evidence="1">
    <location>
        <begin position="257"/>
        <end position="282"/>
    </location>
</feature>
<evidence type="ECO:0000313" key="4">
    <source>
        <dbReference type="Proteomes" id="UP000092993"/>
    </source>
</evidence>
<feature type="transmembrane region" description="Helical" evidence="1">
    <location>
        <begin position="222"/>
        <end position="245"/>
    </location>
</feature>
<dbReference type="AlphaFoldDB" id="A0A1C7LUY6"/>